<dbReference type="PANTHER" id="PTHR31164:SF1">
    <property type="entry name" value="RAD52 MOTIF-CONTAINING PROTEIN 1"/>
    <property type="match status" value="1"/>
</dbReference>
<proteinExistence type="predicted"/>
<dbReference type="Gene3D" id="3.30.390.80">
    <property type="entry name" value="DNA repair protein Rad52/59/22"/>
    <property type="match status" value="1"/>
</dbReference>
<protein>
    <submittedName>
        <fullName evidence="9">RAD52 motif-containing protein 1 isoform X1</fullName>
    </submittedName>
</protein>
<keyword evidence="4" id="KW-0694">RNA-binding</keyword>
<dbReference type="FunFam" id="3.30.390.80:FF:000002">
    <property type="entry name" value="RAD52 motif containing 1"/>
    <property type="match status" value="1"/>
</dbReference>
<keyword evidence="6" id="KW-0539">Nucleus</keyword>
<evidence type="ECO:0000256" key="6">
    <source>
        <dbReference type="ARBA" id="ARBA00023242"/>
    </source>
</evidence>
<keyword evidence="5" id="KW-0238">DNA-binding</keyword>
<evidence type="ECO:0000256" key="3">
    <source>
        <dbReference type="ARBA" id="ARBA00022490"/>
    </source>
</evidence>
<evidence type="ECO:0000313" key="9">
    <source>
        <dbReference type="RefSeq" id="XP_041445772.1"/>
    </source>
</evidence>
<sequence length="317" mass="35430">MLSPSQGEILAGLCHGRAGQRSGWEAFVALFYTLVTMMDPEVVSFTIPTESNKIVFVWNISAEKPEEEIYCSLLKVFSPFGALYSLKLLPNAGVSDPGYYAVIKYYCCRDASRSQAACDRKTLFQDTPLKVRICTKQKGFNYKSLSLNSTKCQDLANHYLGFNGWSKKIIALQNISGLDEEEDEGEPQEDTKLRYLCVLEVVLPGHGIRSRGVGVAEEILMKQKDPAELLMKTGNLQKYAVQKAVSDAFQKILLLIFENGKVAVEYVSPNDDAVDCLTEDELQGLIQVNDFTWTSFNPEGEEEILTELSFHEDTVGF</sequence>
<dbReference type="GO" id="GO:0003677">
    <property type="term" value="F:DNA binding"/>
    <property type="evidence" value="ECO:0007669"/>
    <property type="project" value="UniProtKB-KW"/>
</dbReference>
<evidence type="ECO:0000256" key="2">
    <source>
        <dbReference type="ARBA" id="ARBA00004604"/>
    </source>
</evidence>
<dbReference type="GO" id="GO:0006302">
    <property type="term" value="P:double-strand break repair"/>
    <property type="evidence" value="ECO:0007669"/>
    <property type="project" value="UniProtKB-ARBA"/>
</dbReference>
<dbReference type="SUPFAM" id="SSF54768">
    <property type="entry name" value="dsRNA-binding domain-like"/>
    <property type="match status" value="1"/>
</dbReference>
<dbReference type="AlphaFoldDB" id="A0A1L8GIV9"/>
<dbReference type="CDD" id="cd12364">
    <property type="entry name" value="RRM_RDM1"/>
    <property type="match status" value="1"/>
</dbReference>
<dbReference type="CTD" id="108713785"/>
<keyword evidence="3" id="KW-0963">Cytoplasm</keyword>
<evidence type="ECO:0000313" key="8">
    <source>
        <dbReference type="Proteomes" id="UP000186698"/>
    </source>
</evidence>
<dbReference type="InterPro" id="IPR035979">
    <property type="entry name" value="RBD_domain_sf"/>
</dbReference>
<evidence type="ECO:0000259" key="7">
    <source>
        <dbReference type="Pfam" id="PF25517"/>
    </source>
</evidence>
<dbReference type="PANTHER" id="PTHR31164">
    <property type="entry name" value="RAD52 MOTIF-CONTAINING PROTEIN 1"/>
    <property type="match status" value="1"/>
</dbReference>
<dbReference type="Pfam" id="PF25517">
    <property type="entry name" value="DSRM_RDM1"/>
    <property type="match status" value="1"/>
</dbReference>
<reference evidence="9" key="1">
    <citation type="submission" date="2025-08" db="UniProtKB">
        <authorList>
            <consortium name="RefSeq"/>
        </authorList>
    </citation>
    <scope>IDENTIFICATION</scope>
    <source>
        <strain evidence="9">J_2021</strain>
        <tissue evidence="9">Erythrocytes</tissue>
    </source>
</reference>
<gene>
    <name evidence="9" type="primary">rdm1.L</name>
</gene>
<feature type="domain" description="DM1" evidence="7">
    <location>
        <begin position="147"/>
        <end position="253"/>
    </location>
</feature>
<dbReference type="InterPro" id="IPR040224">
    <property type="entry name" value="RDM1"/>
</dbReference>
<evidence type="ECO:0000256" key="5">
    <source>
        <dbReference type="ARBA" id="ARBA00023125"/>
    </source>
</evidence>
<dbReference type="InterPro" id="IPR034200">
    <property type="entry name" value="RDM1_RRM"/>
</dbReference>
<evidence type="ECO:0000256" key="1">
    <source>
        <dbReference type="ARBA" id="ARBA00004496"/>
    </source>
</evidence>
<dbReference type="SUPFAM" id="SSF54928">
    <property type="entry name" value="RNA-binding domain, RBD"/>
    <property type="match status" value="1"/>
</dbReference>
<dbReference type="InterPro" id="IPR042525">
    <property type="entry name" value="Rad52_Rad59_Rad22_sf"/>
</dbReference>
<name>A0A1L8GIV9_XENLA</name>
<dbReference type="GO" id="GO:0005730">
    <property type="term" value="C:nucleolus"/>
    <property type="evidence" value="ECO:0000318"/>
    <property type="project" value="GO_Central"/>
</dbReference>
<dbReference type="RefSeq" id="XP_041445772.1">
    <property type="nucleotide sequence ID" value="XM_041589838.1"/>
</dbReference>
<dbReference type="GeneID" id="108713785"/>
<dbReference type="InterPro" id="IPR057652">
    <property type="entry name" value="DSRM_RDM1"/>
</dbReference>
<dbReference type="OrthoDB" id="6287754at2759"/>
<dbReference type="GO" id="GO:0003723">
    <property type="term" value="F:RNA binding"/>
    <property type="evidence" value="ECO:0007669"/>
    <property type="project" value="UniProtKB-KW"/>
</dbReference>
<dbReference type="PaxDb" id="8355-A0A1L8GIV9"/>
<dbReference type="GO" id="GO:0005737">
    <property type="term" value="C:cytoplasm"/>
    <property type="evidence" value="ECO:0007669"/>
    <property type="project" value="UniProtKB-SubCell"/>
</dbReference>
<dbReference type="OMA" id="PAYECRS"/>
<evidence type="ECO:0000256" key="4">
    <source>
        <dbReference type="ARBA" id="ARBA00022884"/>
    </source>
</evidence>
<dbReference type="STRING" id="8355.A0A1L8GIV9"/>
<dbReference type="GO" id="GO:0006310">
    <property type="term" value="P:DNA recombination"/>
    <property type="evidence" value="ECO:0007669"/>
    <property type="project" value="UniProtKB-ARBA"/>
</dbReference>
<dbReference type="Proteomes" id="UP000186698">
    <property type="component" value="Chromosome 4L"/>
</dbReference>
<organism evidence="8 9">
    <name type="scientific">Xenopus laevis</name>
    <name type="common">African clawed frog</name>
    <dbReference type="NCBI Taxonomy" id="8355"/>
    <lineage>
        <taxon>Eukaryota</taxon>
        <taxon>Metazoa</taxon>
        <taxon>Chordata</taxon>
        <taxon>Craniata</taxon>
        <taxon>Vertebrata</taxon>
        <taxon>Euteleostomi</taxon>
        <taxon>Amphibia</taxon>
        <taxon>Batrachia</taxon>
        <taxon>Anura</taxon>
        <taxon>Pipoidea</taxon>
        <taxon>Pipidae</taxon>
        <taxon>Xenopodinae</taxon>
        <taxon>Xenopus</taxon>
        <taxon>Xenopus</taxon>
    </lineage>
</organism>
<accession>A0A1L8GIV9</accession>
<keyword evidence="8" id="KW-1185">Reference proteome</keyword>
<comment type="subcellular location">
    <subcellularLocation>
        <location evidence="1">Cytoplasm</location>
    </subcellularLocation>
    <subcellularLocation>
        <location evidence="2">Nucleus</location>
        <location evidence="2">Nucleolus</location>
    </subcellularLocation>
</comment>